<dbReference type="Proteomes" id="UP000503011">
    <property type="component" value="Chromosome"/>
</dbReference>
<sequence>MYVVAEALTELVQVLRLGAAVDQAGVGDAGHPGGRAVDGVQCGRWRLDRRRYRSTVQHRVVPVAGQLVVRPAAPHQDGGRGERGEVVRVDQQLLLQRGDPVGGPAPRGRDRRVEVAGQAQVAHVADEDVAAGDDEVERGGEHPGQVSLAREVLDDRVDHDGVEEAARQPVEVVGRLAAQLHMGQLGHLGGVGAQPLDDGWREVGAQYASRPGARRLSSSPLPTPISSTRRGRRSLIRATVVSRHSRMSSSGIGVPS</sequence>
<protein>
    <submittedName>
        <fullName evidence="2">Uncharacterized protein</fullName>
    </submittedName>
</protein>
<dbReference type="EMBL" id="AP022871">
    <property type="protein sequence ID" value="BCB91514.1"/>
    <property type="molecule type" value="Genomic_DNA"/>
</dbReference>
<proteinExistence type="predicted"/>
<feature type="region of interest" description="Disordered" evidence="1">
    <location>
        <begin position="209"/>
        <end position="233"/>
    </location>
</feature>
<reference evidence="2 3" key="1">
    <citation type="submission" date="2020-03" db="EMBL/GenBank/DDBJ databases">
        <title>Whole genome shotgun sequence of Phytohabitans suffuscus NBRC 105367.</title>
        <authorList>
            <person name="Komaki H."/>
            <person name="Tamura T."/>
        </authorList>
    </citation>
    <scope>NUCLEOTIDE SEQUENCE [LARGE SCALE GENOMIC DNA]</scope>
    <source>
        <strain evidence="2 3">NBRC 105367</strain>
    </source>
</reference>
<dbReference type="KEGG" id="psuu:Psuf_088270"/>
<evidence type="ECO:0000313" key="2">
    <source>
        <dbReference type="EMBL" id="BCB91514.1"/>
    </source>
</evidence>
<feature type="compositionally biased region" description="Low complexity" evidence="1">
    <location>
        <begin position="214"/>
        <end position="228"/>
    </location>
</feature>
<evidence type="ECO:0000313" key="3">
    <source>
        <dbReference type="Proteomes" id="UP000503011"/>
    </source>
</evidence>
<name>A0A6F8YZM2_9ACTN</name>
<evidence type="ECO:0000256" key="1">
    <source>
        <dbReference type="SAM" id="MobiDB-lite"/>
    </source>
</evidence>
<gene>
    <name evidence="2" type="ORF">Psuf_088270</name>
</gene>
<accession>A0A6F8YZM2</accession>
<dbReference type="AlphaFoldDB" id="A0A6F8YZM2"/>
<reference evidence="2 3" key="2">
    <citation type="submission" date="2020-03" db="EMBL/GenBank/DDBJ databases">
        <authorList>
            <person name="Ichikawa N."/>
            <person name="Kimura A."/>
            <person name="Kitahashi Y."/>
            <person name="Uohara A."/>
        </authorList>
    </citation>
    <scope>NUCLEOTIDE SEQUENCE [LARGE SCALE GENOMIC DNA]</scope>
    <source>
        <strain evidence="2 3">NBRC 105367</strain>
    </source>
</reference>
<keyword evidence="3" id="KW-1185">Reference proteome</keyword>
<organism evidence="2 3">
    <name type="scientific">Phytohabitans suffuscus</name>
    <dbReference type="NCBI Taxonomy" id="624315"/>
    <lineage>
        <taxon>Bacteria</taxon>
        <taxon>Bacillati</taxon>
        <taxon>Actinomycetota</taxon>
        <taxon>Actinomycetes</taxon>
        <taxon>Micromonosporales</taxon>
        <taxon>Micromonosporaceae</taxon>
    </lineage>
</organism>